<organism evidence="7 8">
    <name type="scientific">Periconia macrospinosa</name>
    <dbReference type="NCBI Taxonomy" id="97972"/>
    <lineage>
        <taxon>Eukaryota</taxon>
        <taxon>Fungi</taxon>
        <taxon>Dikarya</taxon>
        <taxon>Ascomycota</taxon>
        <taxon>Pezizomycotina</taxon>
        <taxon>Dothideomycetes</taxon>
        <taxon>Pleosporomycetidae</taxon>
        <taxon>Pleosporales</taxon>
        <taxon>Massarineae</taxon>
        <taxon>Periconiaceae</taxon>
        <taxon>Periconia</taxon>
    </lineage>
</organism>
<evidence type="ECO:0000256" key="4">
    <source>
        <dbReference type="ARBA" id="ARBA00022777"/>
    </source>
</evidence>
<dbReference type="Proteomes" id="UP000244855">
    <property type="component" value="Unassembled WGS sequence"/>
</dbReference>
<evidence type="ECO:0000256" key="3">
    <source>
        <dbReference type="ARBA" id="ARBA00022741"/>
    </source>
</evidence>
<dbReference type="EMBL" id="KZ805683">
    <property type="protein sequence ID" value="PVH92439.1"/>
    <property type="molecule type" value="Genomic_DNA"/>
</dbReference>
<dbReference type="AlphaFoldDB" id="A0A2V1D479"/>
<accession>A0A2V1D479</accession>
<keyword evidence="8" id="KW-1185">Reference proteome</keyword>
<evidence type="ECO:0000256" key="5">
    <source>
        <dbReference type="ARBA" id="ARBA00022840"/>
    </source>
</evidence>
<reference evidence="7 8" key="1">
    <citation type="journal article" date="2018" name="Sci. Rep.">
        <title>Comparative genomics provides insights into the lifestyle and reveals functional heterogeneity of dark septate endophytic fungi.</title>
        <authorList>
            <person name="Knapp D.G."/>
            <person name="Nemeth J.B."/>
            <person name="Barry K."/>
            <person name="Hainaut M."/>
            <person name="Henrissat B."/>
            <person name="Johnson J."/>
            <person name="Kuo A."/>
            <person name="Lim J.H.P."/>
            <person name="Lipzen A."/>
            <person name="Nolan M."/>
            <person name="Ohm R.A."/>
            <person name="Tamas L."/>
            <person name="Grigoriev I.V."/>
            <person name="Spatafora J.W."/>
            <person name="Nagy L.G."/>
            <person name="Kovacs G.M."/>
        </authorList>
    </citation>
    <scope>NUCLEOTIDE SEQUENCE [LARGE SCALE GENOMIC DNA]</scope>
    <source>
        <strain evidence="7 8">DSE2036</strain>
    </source>
</reference>
<keyword evidence="5" id="KW-0067">ATP-binding</keyword>
<dbReference type="GO" id="GO:0005524">
    <property type="term" value="F:ATP binding"/>
    <property type="evidence" value="ECO:0007669"/>
    <property type="project" value="UniProtKB-KW"/>
</dbReference>
<keyword evidence="1" id="KW-0723">Serine/threonine-protein kinase</keyword>
<evidence type="ECO:0000313" key="8">
    <source>
        <dbReference type="Proteomes" id="UP000244855"/>
    </source>
</evidence>
<dbReference type="InterPro" id="IPR051175">
    <property type="entry name" value="CLK_kinases"/>
</dbReference>
<keyword evidence="2" id="KW-0808">Transferase</keyword>
<dbReference type="GO" id="GO:0004674">
    <property type="term" value="F:protein serine/threonine kinase activity"/>
    <property type="evidence" value="ECO:0007669"/>
    <property type="project" value="UniProtKB-KW"/>
</dbReference>
<dbReference type="InterPro" id="IPR011009">
    <property type="entry name" value="Kinase-like_dom_sf"/>
</dbReference>
<keyword evidence="3" id="KW-0547">Nucleotide-binding</keyword>
<dbReference type="PANTHER" id="PTHR45646:SF11">
    <property type="entry name" value="SERINE_THREONINE-PROTEIN KINASE DOA"/>
    <property type="match status" value="1"/>
</dbReference>
<dbReference type="Pfam" id="PF00069">
    <property type="entry name" value="Pkinase"/>
    <property type="match status" value="1"/>
</dbReference>
<dbReference type="OrthoDB" id="5979581at2759"/>
<dbReference type="GO" id="GO:0005634">
    <property type="term" value="C:nucleus"/>
    <property type="evidence" value="ECO:0007669"/>
    <property type="project" value="TreeGrafter"/>
</dbReference>
<gene>
    <name evidence="7" type="ORF">DM02DRAFT_699947</name>
</gene>
<sequence length="191" mass="21930">VPRYLVNLTQYPLDQSSESPLTIKLIDFGQAFTLDSKPETLEHPLHLTAPELALGQEFDHRTDLWSAGCLIFQLFDGQPPFKTNGTNERYHMEEIRALLCQAIPERWQSAWEETKKRFPTYEDEVSDCDSNSDPTGTEKLSLRGFLERYSSLPLSAEDLDKLVSILDGLLTIDPENRVEAAELLEDEWWDK</sequence>
<dbReference type="SUPFAM" id="SSF56112">
    <property type="entry name" value="Protein kinase-like (PK-like)"/>
    <property type="match status" value="1"/>
</dbReference>
<keyword evidence="4 7" id="KW-0418">Kinase</keyword>
<dbReference type="GO" id="GO:0043484">
    <property type="term" value="P:regulation of RNA splicing"/>
    <property type="evidence" value="ECO:0007669"/>
    <property type="project" value="TreeGrafter"/>
</dbReference>
<dbReference type="Gene3D" id="1.10.510.10">
    <property type="entry name" value="Transferase(Phosphotransferase) domain 1"/>
    <property type="match status" value="1"/>
</dbReference>
<evidence type="ECO:0000256" key="2">
    <source>
        <dbReference type="ARBA" id="ARBA00022679"/>
    </source>
</evidence>
<name>A0A2V1D479_9PLEO</name>
<dbReference type="STRING" id="97972.A0A2V1D479"/>
<protein>
    <submittedName>
        <fullName evidence="7">Kinase-like protein</fullName>
    </submittedName>
</protein>
<proteinExistence type="predicted"/>
<evidence type="ECO:0000313" key="7">
    <source>
        <dbReference type="EMBL" id="PVH92439.1"/>
    </source>
</evidence>
<dbReference type="PANTHER" id="PTHR45646">
    <property type="entry name" value="SERINE/THREONINE-PROTEIN KINASE DOA-RELATED"/>
    <property type="match status" value="1"/>
</dbReference>
<dbReference type="InterPro" id="IPR000719">
    <property type="entry name" value="Prot_kinase_dom"/>
</dbReference>
<evidence type="ECO:0000259" key="6">
    <source>
        <dbReference type="PROSITE" id="PS50011"/>
    </source>
</evidence>
<feature type="domain" description="Protein kinase" evidence="6">
    <location>
        <begin position="1"/>
        <end position="189"/>
    </location>
</feature>
<evidence type="ECO:0000256" key="1">
    <source>
        <dbReference type="ARBA" id="ARBA00022527"/>
    </source>
</evidence>
<feature type="non-terminal residue" evidence="7">
    <location>
        <position position="1"/>
    </location>
</feature>
<dbReference type="PROSITE" id="PS50011">
    <property type="entry name" value="PROTEIN_KINASE_DOM"/>
    <property type="match status" value="1"/>
</dbReference>